<sequence>MKRKFTSRAVPSTRTPRLIALLALSLGAVAPVLAADGAELGSADALIRNLRQQHQGRQALSVQTADGTSLPVLVRDFFEQGGRVSVSGRHRDSEDSLFFLKGDGKSLRGFLVLHGQKKAWEYSTDARGVVSVKPVPLSRVYPDLDEDFQRSNRSTASLAQIAAAHPVYSPMALRQAPHIGAYNNQDVTKLESKPGSPYVFYLNTAAVMSGSTPLNGVTKENMYRAWQSVADQYSMLQLNVTTNKAVYDAAKASSVLRTGIINFVNQDGRSFAPVHSFGTTSAGTLYRNPASGFDYGYGIGMTGAHEVGHQMGMLHDGGGTGGEYYEGIPAYQWGPIMGNYWMGGSWTHQLFTWSKGEYSTASNQEDDLRIMTVDEAVPYMADDNPSGKPLALRTGGEINPADNWGQIERNTDTDVFTFSLASAGTLNLRVDPIEYLRMLDVDATLTTAAGVQVARSNLAVNRSAEFVNLNLAAGDYKLIIQGGAEGTPQNGFSKYSSLGYYAMKGTLSAGGTPSPIPLTSGVPLGNQSASTGTWTYYTIQVPAGSTKLVVNLSGSNGDADLFVGAGQKPTTSSYACKSDGSTSTETCTVNSPVAGTYYVAVQAYATYSGLSVKATASP</sequence>
<keyword evidence="1" id="KW-0732">Signal</keyword>
<dbReference type="Proteomes" id="UP001238603">
    <property type="component" value="Unassembled WGS sequence"/>
</dbReference>
<evidence type="ECO:0000259" key="2">
    <source>
        <dbReference type="Pfam" id="PF04151"/>
    </source>
</evidence>
<feature type="chain" id="PRO_5045565365" evidence="1">
    <location>
        <begin position="35"/>
        <end position="618"/>
    </location>
</feature>
<proteinExistence type="predicted"/>
<keyword evidence="4" id="KW-1185">Reference proteome</keyword>
<evidence type="ECO:0000256" key="1">
    <source>
        <dbReference type="SAM" id="SignalP"/>
    </source>
</evidence>
<dbReference type="RefSeq" id="WP_285983100.1">
    <property type="nucleotide sequence ID" value="NZ_JASVDS010000003.1"/>
</dbReference>
<protein>
    <submittedName>
        <fullName evidence="3">Pre-peptidase C-terminal domain-containing protein</fullName>
    </submittedName>
</protein>
<accession>A0ABT7LMY3</accession>
<feature type="domain" description="Peptidase C-terminal archaeal/bacterial" evidence="2">
    <location>
        <begin position="536"/>
        <end position="603"/>
    </location>
</feature>
<dbReference type="SUPFAM" id="SSF55486">
    <property type="entry name" value="Metalloproteases ('zincins'), catalytic domain"/>
    <property type="match status" value="1"/>
</dbReference>
<reference evidence="3 4" key="1">
    <citation type="submission" date="2023-06" db="EMBL/GenBank/DDBJ databases">
        <title>Pelomonas sp. APW6 16S ribosomal RNA gene genome sequencing and assembly.</title>
        <authorList>
            <person name="Woo H."/>
        </authorList>
    </citation>
    <scope>NUCLEOTIDE SEQUENCE [LARGE SCALE GENOMIC DNA]</scope>
    <source>
        <strain evidence="3 4">APW6</strain>
    </source>
</reference>
<dbReference type="InterPro" id="IPR007280">
    <property type="entry name" value="Peptidase_C_arc/bac"/>
</dbReference>
<feature type="signal peptide" evidence="1">
    <location>
        <begin position="1"/>
        <end position="34"/>
    </location>
</feature>
<gene>
    <name evidence="3" type="ORF">QRD43_14115</name>
</gene>
<comment type="caution">
    <text evidence="3">The sequence shown here is derived from an EMBL/GenBank/DDBJ whole genome shotgun (WGS) entry which is preliminary data.</text>
</comment>
<dbReference type="EMBL" id="JASVDS010000003">
    <property type="protein sequence ID" value="MDL5033045.1"/>
    <property type="molecule type" value="Genomic_DNA"/>
</dbReference>
<name>A0ABT7LMY3_9BURK</name>
<organism evidence="3 4">
    <name type="scientific">Roseateles subflavus</name>
    <dbReference type="NCBI Taxonomy" id="3053353"/>
    <lineage>
        <taxon>Bacteria</taxon>
        <taxon>Pseudomonadati</taxon>
        <taxon>Pseudomonadota</taxon>
        <taxon>Betaproteobacteria</taxon>
        <taxon>Burkholderiales</taxon>
        <taxon>Sphaerotilaceae</taxon>
        <taxon>Roseateles</taxon>
    </lineage>
</organism>
<evidence type="ECO:0000313" key="4">
    <source>
        <dbReference type="Proteomes" id="UP001238603"/>
    </source>
</evidence>
<evidence type="ECO:0000313" key="3">
    <source>
        <dbReference type="EMBL" id="MDL5033045.1"/>
    </source>
</evidence>
<dbReference type="Gene3D" id="2.60.120.380">
    <property type="match status" value="2"/>
</dbReference>
<dbReference type="Pfam" id="PF04151">
    <property type="entry name" value="PPC"/>
    <property type="match status" value="1"/>
</dbReference>